<dbReference type="EMBL" id="PHWZ01000244">
    <property type="protein sequence ID" value="TEY53582.1"/>
    <property type="molecule type" value="Genomic_DNA"/>
</dbReference>
<dbReference type="AlphaFoldDB" id="A0A4Y8CZN5"/>
<comment type="caution">
    <text evidence="1">The sequence shown here is derived from an EMBL/GenBank/DDBJ whole genome shotgun (WGS) entry which is preliminary data.</text>
</comment>
<proteinExistence type="predicted"/>
<accession>A0A4Y8CZN5</accession>
<sequence>MPKQIHVTSFGYEPNPPNHEDGTAFHDVIFGGYMQELGWDRTIDWTFKRNLYGAQLSTSDFYQVPIVTKVQGRTLDTTHPVILWLVTKTNFKAYLLKSFRFSIG</sequence>
<organism evidence="1 2">
    <name type="scientific">Botryotinia calthae</name>
    <dbReference type="NCBI Taxonomy" id="38488"/>
    <lineage>
        <taxon>Eukaryota</taxon>
        <taxon>Fungi</taxon>
        <taxon>Dikarya</taxon>
        <taxon>Ascomycota</taxon>
        <taxon>Pezizomycotina</taxon>
        <taxon>Leotiomycetes</taxon>
        <taxon>Helotiales</taxon>
        <taxon>Sclerotiniaceae</taxon>
        <taxon>Botryotinia</taxon>
    </lineage>
</organism>
<reference evidence="1 2" key="1">
    <citation type="submission" date="2017-11" db="EMBL/GenBank/DDBJ databases">
        <title>Comparative genomics of Botrytis spp.</title>
        <authorList>
            <person name="Valero-Jimenez C.A."/>
            <person name="Tapia P."/>
            <person name="Veloso J."/>
            <person name="Silva-Moreno E."/>
            <person name="Staats M."/>
            <person name="Valdes J.H."/>
            <person name="Van Kan J.A.L."/>
        </authorList>
    </citation>
    <scope>NUCLEOTIDE SEQUENCE [LARGE SCALE GENOMIC DNA]</scope>
    <source>
        <strain evidence="1 2">MUCL2830</strain>
    </source>
</reference>
<evidence type="ECO:0000313" key="1">
    <source>
        <dbReference type="EMBL" id="TEY53582.1"/>
    </source>
</evidence>
<protein>
    <submittedName>
        <fullName evidence="1">Uncharacterized protein</fullName>
    </submittedName>
</protein>
<dbReference type="Proteomes" id="UP000297299">
    <property type="component" value="Unassembled WGS sequence"/>
</dbReference>
<gene>
    <name evidence="1" type="ORF">BOTCAL_0244g00100</name>
</gene>
<keyword evidence="2" id="KW-1185">Reference proteome</keyword>
<evidence type="ECO:0000313" key="2">
    <source>
        <dbReference type="Proteomes" id="UP000297299"/>
    </source>
</evidence>
<name>A0A4Y8CZN5_9HELO</name>